<dbReference type="InterPro" id="IPR017264">
    <property type="entry name" value="Ribosomal_mS37_fun"/>
</dbReference>
<evidence type="ECO:0000313" key="2">
    <source>
        <dbReference type="Proteomes" id="UP001064489"/>
    </source>
</evidence>
<name>A0AAD5JM18_ACENE</name>
<sequence>MSPLGPLNILLSVFGPHRPFNLSPLNTGLQSCGRIGTRNCSKQRKPKTCFFFNCNKAKAGNDSFRYLPISLHSSIEVAGSARTLNNGPKICCLSTNQMSEEKCVRNKELLSTCMDAKTNKKRNSWGSINYQLQRLSKGRK</sequence>
<reference evidence="1" key="1">
    <citation type="journal article" date="2022" name="Plant J.">
        <title>Strategies of tolerance reflected in two North American maple genomes.</title>
        <authorList>
            <person name="McEvoy S.L."/>
            <person name="Sezen U.U."/>
            <person name="Trouern-Trend A."/>
            <person name="McMahon S.M."/>
            <person name="Schaberg P.G."/>
            <person name="Yang J."/>
            <person name="Wegrzyn J.L."/>
            <person name="Swenson N.G."/>
        </authorList>
    </citation>
    <scope>NUCLEOTIDE SEQUENCE</scope>
    <source>
        <strain evidence="1">91603</strain>
    </source>
</reference>
<dbReference type="PANTHER" id="PTHR28066:SF1">
    <property type="entry name" value="SMALL RIBOSOMAL SUBUNIT PROTEIN MS37"/>
    <property type="match status" value="1"/>
</dbReference>
<dbReference type="Proteomes" id="UP001064489">
    <property type="component" value="Chromosome 1"/>
</dbReference>
<proteinExistence type="predicted"/>
<protein>
    <submittedName>
        <fullName evidence="1">Uncharacterized protein</fullName>
    </submittedName>
</protein>
<accession>A0AAD5JM18</accession>
<organism evidence="1 2">
    <name type="scientific">Acer negundo</name>
    <name type="common">Box elder</name>
    <dbReference type="NCBI Taxonomy" id="4023"/>
    <lineage>
        <taxon>Eukaryota</taxon>
        <taxon>Viridiplantae</taxon>
        <taxon>Streptophyta</taxon>
        <taxon>Embryophyta</taxon>
        <taxon>Tracheophyta</taxon>
        <taxon>Spermatophyta</taxon>
        <taxon>Magnoliopsida</taxon>
        <taxon>eudicotyledons</taxon>
        <taxon>Gunneridae</taxon>
        <taxon>Pentapetalae</taxon>
        <taxon>rosids</taxon>
        <taxon>malvids</taxon>
        <taxon>Sapindales</taxon>
        <taxon>Sapindaceae</taxon>
        <taxon>Hippocastanoideae</taxon>
        <taxon>Acereae</taxon>
        <taxon>Acer</taxon>
    </lineage>
</organism>
<gene>
    <name evidence="1" type="ORF">LWI28_020653</name>
</gene>
<dbReference type="EMBL" id="JAJSOW010000003">
    <property type="protein sequence ID" value="KAI9196056.1"/>
    <property type="molecule type" value="Genomic_DNA"/>
</dbReference>
<evidence type="ECO:0000313" key="1">
    <source>
        <dbReference type="EMBL" id="KAI9196056.1"/>
    </source>
</evidence>
<reference evidence="1" key="2">
    <citation type="submission" date="2023-02" db="EMBL/GenBank/DDBJ databases">
        <authorList>
            <person name="Swenson N.G."/>
            <person name="Wegrzyn J.L."/>
            <person name="Mcevoy S.L."/>
        </authorList>
    </citation>
    <scope>NUCLEOTIDE SEQUENCE</scope>
    <source>
        <strain evidence="1">91603</strain>
        <tissue evidence="1">Leaf</tissue>
    </source>
</reference>
<keyword evidence="2" id="KW-1185">Reference proteome</keyword>
<dbReference type="GO" id="GO:0005739">
    <property type="term" value="C:mitochondrion"/>
    <property type="evidence" value="ECO:0007669"/>
    <property type="project" value="GOC"/>
</dbReference>
<dbReference type="PANTHER" id="PTHR28066">
    <property type="entry name" value="37S RIBOSOMAL PROTEIN MRP10, MITOCHONDRIAL"/>
    <property type="match status" value="1"/>
</dbReference>
<dbReference type="GO" id="GO:0003735">
    <property type="term" value="F:structural constituent of ribosome"/>
    <property type="evidence" value="ECO:0007669"/>
    <property type="project" value="InterPro"/>
</dbReference>
<dbReference type="GO" id="GO:0032543">
    <property type="term" value="P:mitochondrial translation"/>
    <property type="evidence" value="ECO:0007669"/>
    <property type="project" value="InterPro"/>
</dbReference>
<dbReference type="AlphaFoldDB" id="A0AAD5JM18"/>
<comment type="caution">
    <text evidence="1">The sequence shown here is derived from an EMBL/GenBank/DDBJ whole genome shotgun (WGS) entry which is preliminary data.</text>
</comment>